<protein>
    <submittedName>
        <fullName evidence="8">Protease</fullName>
    </submittedName>
</protein>
<dbReference type="Proteomes" id="UP000239590">
    <property type="component" value="Unassembled WGS sequence"/>
</dbReference>
<name>A0A2S7IPK9_9BACT</name>
<feature type="active site" description="Charge relay system" evidence="5">
    <location>
        <position position="212"/>
    </location>
</feature>
<dbReference type="AlphaFoldDB" id="A0A2S7IPK9"/>
<dbReference type="Pfam" id="PF00082">
    <property type="entry name" value="Peptidase_S8"/>
    <property type="match status" value="1"/>
</dbReference>
<dbReference type="EMBL" id="PTRA01000001">
    <property type="protein sequence ID" value="PQA59616.1"/>
    <property type="molecule type" value="Genomic_DNA"/>
</dbReference>
<dbReference type="CDD" id="cd07480">
    <property type="entry name" value="Peptidases_S8_12"/>
    <property type="match status" value="1"/>
</dbReference>
<dbReference type="PROSITE" id="PS00136">
    <property type="entry name" value="SUBTILASE_ASP"/>
    <property type="match status" value="1"/>
</dbReference>
<evidence type="ECO:0000256" key="4">
    <source>
        <dbReference type="ARBA" id="ARBA00022825"/>
    </source>
</evidence>
<dbReference type="Gene3D" id="3.40.50.200">
    <property type="entry name" value="Peptidase S8/S53 domain"/>
    <property type="match status" value="1"/>
</dbReference>
<keyword evidence="4 5" id="KW-0720">Serine protease</keyword>
<evidence type="ECO:0000313" key="9">
    <source>
        <dbReference type="Proteomes" id="UP000239590"/>
    </source>
</evidence>
<dbReference type="InterPro" id="IPR015500">
    <property type="entry name" value="Peptidase_S8_subtilisin-rel"/>
</dbReference>
<comment type="caution">
    <text evidence="8">The sequence shown here is derived from an EMBL/GenBank/DDBJ whole genome shotgun (WGS) entry which is preliminary data.</text>
</comment>
<dbReference type="GO" id="GO:0004252">
    <property type="term" value="F:serine-type endopeptidase activity"/>
    <property type="evidence" value="ECO:0007669"/>
    <property type="project" value="UniProtKB-UniRule"/>
</dbReference>
<organism evidence="8 9">
    <name type="scientific">Siphonobacter curvatus</name>
    <dbReference type="NCBI Taxonomy" id="2094562"/>
    <lineage>
        <taxon>Bacteria</taxon>
        <taxon>Pseudomonadati</taxon>
        <taxon>Bacteroidota</taxon>
        <taxon>Cytophagia</taxon>
        <taxon>Cytophagales</taxon>
        <taxon>Cytophagaceae</taxon>
        <taxon>Siphonobacter</taxon>
    </lineage>
</organism>
<keyword evidence="2 5" id="KW-0645">Protease</keyword>
<dbReference type="InterPro" id="IPR000209">
    <property type="entry name" value="Peptidase_S8/S53_dom"/>
</dbReference>
<dbReference type="InterPro" id="IPR050131">
    <property type="entry name" value="Peptidase_S8_subtilisin-like"/>
</dbReference>
<dbReference type="InterPro" id="IPR036852">
    <property type="entry name" value="Peptidase_S8/S53_dom_sf"/>
</dbReference>
<dbReference type="InterPro" id="IPR023828">
    <property type="entry name" value="Peptidase_S8_Ser-AS"/>
</dbReference>
<keyword evidence="3 5" id="KW-0378">Hydrolase</keyword>
<dbReference type="SUPFAM" id="SSF52743">
    <property type="entry name" value="Subtilisin-like"/>
    <property type="match status" value="1"/>
</dbReference>
<dbReference type="InterPro" id="IPR023827">
    <property type="entry name" value="Peptidase_S8_Asp-AS"/>
</dbReference>
<accession>A0A2S7IPK9</accession>
<evidence type="ECO:0000256" key="2">
    <source>
        <dbReference type="ARBA" id="ARBA00022670"/>
    </source>
</evidence>
<dbReference type="PROSITE" id="PS51892">
    <property type="entry name" value="SUBTILASE"/>
    <property type="match status" value="1"/>
</dbReference>
<evidence type="ECO:0000256" key="3">
    <source>
        <dbReference type="ARBA" id="ARBA00022801"/>
    </source>
</evidence>
<dbReference type="OrthoDB" id="9798386at2"/>
<dbReference type="PRINTS" id="PR00723">
    <property type="entry name" value="SUBTILISIN"/>
</dbReference>
<dbReference type="PANTHER" id="PTHR43806:SF11">
    <property type="entry name" value="CEREVISIN-RELATED"/>
    <property type="match status" value="1"/>
</dbReference>
<proteinExistence type="inferred from homology"/>
<evidence type="ECO:0000259" key="7">
    <source>
        <dbReference type="Pfam" id="PF00082"/>
    </source>
</evidence>
<feature type="domain" description="Peptidase S8/S53" evidence="7">
    <location>
        <begin position="171"/>
        <end position="426"/>
    </location>
</feature>
<evidence type="ECO:0000313" key="8">
    <source>
        <dbReference type="EMBL" id="PQA59616.1"/>
    </source>
</evidence>
<feature type="active site" description="Charge relay system" evidence="5">
    <location>
        <position position="180"/>
    </location>
</feature>
<keyword evidence="9" id="KW-1185">Reference proteome</keyword>
<dbReference type="PANTHER" id="PTHR43806">
    <property type="entry name" value="PEPTIDASE S8"/>
    <property type="match status" value="1"/>
</dbReference>
<feature type="active site" description="Charge relay system" evidence="5">
    <location>
        <position position="385"/>
    </location>
</feature>
<gene>
    <name evidence="8" type="ORF">C5O19_08255</name>
</gene>
<comment type="similarity">
    <text evidence="1 5 6">Belongs to the peptidase S8 family.</text>
</comment>
<reference evidence="9" key="1">
    <citation type="submission" date="2018-02" db="EMBL/GenBank/DDBJ databases">
        <title>Genome sequencing of Solimonas sp. HR-BB.</title>
        <authorList>
            <person name="Lee Y."/>
            <person name="Jeon C.O."/>
        </authorList>
    </citation>
    <scope>NUCLEOTIDE SEQUENCE [LARGE SCALE GENOMIC DNA]</scope>
    <source>
        <strain evidence="9">HR-U</strain>
    </source>
</reference>
<dbReference type="PROSITE" id="PS00138">
    <property type="entry name" value="SUBTILASE_SER"/>
    <property type="match status" value="1"/>
</dbReference>
<sequence>MSDYQKNAKPDQEFTGRYLVMFPEGTDTQAALASLTETMGLKVAHSADFPDELVQDSDFEKNEAIYLDQIGVAVVNAVPDQLNRLSLAVADASQAVLIEPERVVYAINELTGEYLKGFRDAVDTLLERTQQTEKSNGEAFTAEQEVQATGVTWGLQAVRGVPSLLYRSYNGSGIKVAVLDTGMDLQHPDFVGRNIVTASFINGQTVQDGHGHGTHCIGTACGPLNPSDPNMPRYGLAYKATIYAGKVLSNEGYGGDAGILAGINWALANKCEVVSMSLGAGTQTQGYSQIFENVAANVLAKGTLIVAAAGNDSNRSNGVYNAVSHPANCPSILAVGAVDKTMKIANFSNRGKYAPYGNVDIVAPGVEVFSSTKMPTKYATWQGTSMATPHVAGIAAFYAQQSKANRGYALWKKLVSTAKPLSIPTTDAGAGLVQGPLSRLILKPWPLTLNEEALTD</sequence>
<evidence type="ECO:0000256" key="5">
    <source>
        <dbReference type="PROSITE-ProRule" id="PRU01240"/>
    </source>
</evidence>
<evidence type="ECO:0000256" key="6">
    <source>
        <dbReference type="RuleBase" id="RU003355"/>
    </source>
</evidence>
<dbReference type="RefSeq" id="WP_104711245.1">
    <property type="nucleotide sequence ID" value="NZ_PTRA01000001.1"/>
</dbReference>
<dbReference type="GO" id="GO:0006508">
    <property type="term" value="P:proteolysis"/>
    <property type="evidence" value="ECO:0007669"/>
    <property type="project" value="UniProtKB-KW"/>
</dbReference>
<evidence type="ECO:0000256" key="1">
    <source>
        <dbReference type="ARBA" id="ARBA00011073"/>
    </source>
</evidence>